<organism evidence="4 5">
    <name type="scientific">Desulfobacter postgatei 2ac9</name>
    <dbReference type="NCBI Taxonomy" id="879212"/>
    <lineage>
        <taxon>Bacteria</taxon>
        <taxon>Pseudomonadati</taxon>
        <taxon>Thermodesulfobacteriota</taxon>
        <taxon>Desulfobacteria</taxon>
        <taxon>Desulfobacterales</taxon>
        <taxon>Desulfobacteraceae</taxon>
        <taxon>Desulfobacter</taxon>
    </lineage>
</organism>
<dbReference type="eggNOG" id="COG0071">
    <property type="taxonomic scope" value="Bacteria"/>
</dbReference>
<dbReference type="EMBL" id="CM001488">
    <property type="protein sequence ID" value="EIM62112.1"/>
    <property type="molecule type" value="Genomic_DNA"/>
</dbReference>
<proteinExistence type="inferred from homology"/>
<dbReference type="RefSeq" id="WP_004070455.1">
    <property type="nucleotide sequence ID" value="NZ_CM001488.1"/>
</dbReference>
<evidence type="ECO:0000256" key="2">
    <source>
        <dbReference type="RuleBase" id="RU003616"/>
    </source>
</evidence>
<dbReference type="PROSITE" id="PS01031">
    <property type="entry name" value="SHSP"/>
    <property type="match status" value="1"/>
</dbReference>
<dbReference type="HOGENOM" id="CLU_046737_12_3_7"/>
<evidence type="ECO:0000313" key="5">
    <source>
        <dbReference type="Proteomes" id="UP000005778"/>
    </source>
</evidence>
<dbReference type="InterPro" id="IPR002068">
    <property type="entry name" value="A-crystallin/Hsp20_dom"/>
</dbReference>
<keyword evidence="5" id="KW-1185">Reference proteome</keyword>
<reference evidence="4 5" key="1">
    <citation type="submission" date="2011-09" db="EMBL/GenBank/DDBJ databases">
        <authorList>
            <consortium name="US DOE Joint Genome Institute (JGI-PGF)"/>
            <person name="Lucas S."/>
            <person name="Han J."/>
            <person name="Lapidus A."/>
            <person name="Cheng J.-F."/>
            <person name="Goodwin L."/>
            <person name="Pitluck S."/>
            <person name="Peters L."/>
            <person name="Land M.L."/>
            <person name="Hauser L."/>
            <person name="Orellana R."/>
            <person name="Lovley D."/>
            <person name="Woyke T.J."/>
        </authorList>
    </citation>
    <scope>NUCLEOTIDE SEQUENCE [LARGE SCALE GENOMIC DNA]</scope>
    <source>
        <strain evidence="4 5">2ac9</strain>
    </source>
</reference>
<comment type="similarity">
    <text evidence="1 2">Belongs to the small heat shock protein (HSP20) family.</text>
</comment>
<feature type="domain" description="SHSP" evidence="3">
    <location>
        <begin position="35"/>
        <end position="148"/>
    </location>
</feature>
<evidence type="ECO:0000259" key="3">
    <source>
        <dbReference type="PROSITE" id="PS01031"/>
    </source>
</evidence>
<protein>
    <submittedName>
        <fullName evidence="4">Molecular chaperone (Small heat shock protein)</fullName>
    </submittedName>
</protein>
<dbReference type="AlphaFoldDB" id="I5AXZ9"/>
<dbReference type="InterPro" id="IPR031107">
    <property type="entry name" value="Small_HSP"/>
</dbReference>
<dbReference type="SUPFAM" id="SSF49764">
    <property type="entry name" value="HSP20-like chaperones"/>
    <property type="match status" value="1"/>
</dbReference>
<dbReference type="PANTHER" id="PTHR11527">
    <property type="entry name" value="HEAT-SHOCK PROTEIN 20 FAMILY MEMBER"/>
    <property type="match status" value="1"/>
</dbReference>
<evidence type="ECO:0000256" key="1">
    <source>
        <dbReference type="PROSITE-ProRule" id="PRU00285"/>
    </source>
</evidence>
<dbReference type="InterPro" id="IPR008978">
    <property type="entry name" value="HSP20-like_chaperone"/>
</dbReference>
<evidence type="ECO:0000313" key="4">
    <source>
        <dbReference type="EMBL" id="EIM62112.1"/>
    </source>
</evidence>
<dbReference type="STRING" id="879212.DespoDRAFT_00063"/>
<dbReference type="Proteomes" id="UP000005778">
    <property type="component" value="Chromosome"/>
</dbReference>
<dbReference type="Gene3D" id="2.60.40.790">
    <property type="match status" value="1"/>
</dbReference>
<reference evidence="4 5" key="2">
    <citation type="submission" date="2012-02" db="EMBL/GenBank/DDBJ databases">
        <title>Improved High-Quality Draft sequence of Desulfobacter postgatei 2ac9.</title>
        <authorList>
            <consortium name="US DOE Joint Genome Institute"/>
            <person name="Lucas S."/>
            <person name="Han J."/>
            <person name="Lapidus A."/>
            <person name="Cheng J.-F."/>
            <person name="Goodwin L."/>
            <person name="Pitluck S."/>
            <person name="Peters L."/>
            <person name="Ovchinnikova G."/>
            <person name="Held B."/>
            <person name="Detter J.C."/>
            <person name="Han C."/>
            <person name="Tapia R."/>
            <person name="Land M."/>
            <person name="Hauser L."/>
            <person name="Kyrpides N."/>
            <person name="Ivanova N."/>
            <person name="Pagani I."/>
            <person name="Orellana R."/>
            <person name="Lovley D."/>
            <person name="Woyke T."/>
        </authorList>
    </citation>
    <scope>NUCLEOTIDE SEQUENCE [LARGE SCALE GENOMIC DNA]</scope>
    <source>
        <strain evidence="4 5">2ac9</strain>
    </source>
</reference>
<name>I5AXZ9_9BACT</name>
<gene>
    <name evidence="4" type="ORF">DespoDRAFT_00063</name>
</gene>
<accession>I5AXZ9</accession>
<keyword evidence="4" id="KW-0346">Stress response</keyword>
<dbReference type="Pfam" id="PF00011">
    <property type="entry name" value="HSP20"/>
    <property type="match status" value="1"/>
</dbReference>
<sequence length="150" mass="17427">MEQIKIRFGNHIETPTTEDKSFEDMFQSVNPMFCFSKRVWRPQMDIFETRDEIIIQAEIAGVRQENMLIELSDKAVKISGVRKSSQPDPTATYRLAEIQFGRFERVLYLPSVIDMEKVSALYDNGFLELKLGKQPKTNYSSKPKLPIDFL</sequence>
<dbReference type="OrthoDB" id="9811615at2"/>
<dbReference type="CDD" id="cd06464">
    <property type="entry name" value="ACD_sHsps-like"/>
    <property type="match status" value="1"/>
</dbReference>